<comment type="caution">
    <text evidence="2">The sequence shown here is derived from an EMBL/GenBank/DDBJ whole genome shotgun (WGS) entry which is preliminary data.</text>
</comment>
<evidence type="ECO:0000313" key="2">
    <source>
        <dbReference type="EMBL" id="MBC2249177.1"/>
    </source>
</evidence>
<keyword evidence="1" id="KW-0812">Transmembrane</keyword>
<gene>
    <name evidence="2" type="ORF">HCB49_04065</name>
</gene>
<name>A0A7X0ZBP6_9LIST</name>
<dbReference type="EMBL" id="JAARZC010000001">
    <property type="protein sequence ID" value="MBC2249177.1"/>
    <property type="molecule type" value="Genomic_DNA"/>
</dbReference>
<dbReference type="Proteomes" id="UP000559864">
    <property type="component" value="Unassembled WGS sequence"/>
</dbReference>
<keyword evidence="1" id="KW-0472">Membrane</keyword>
<protein>
    <submittedName>
        <fullName evidence="2">Uncharacterized protein</fullName>
    </submittedName>
</protein>
<proteinExistence type="predicted"/>
<organism evidence="2 3">
    <name type="scientific">Listeria cossartiae subsp. cayugensis</name>
    <dbReference type="NCBI Taxonomy" id="2713505"/>
    <lineage>
        <taxon>Bacteria</taxon>
        <taxon>Bacillati</taxon>
        <taxon>Bacillota</taxon>
        <taxon>Bacilli</taxon>
        <taxon>Bacillales</taxon>
        <taxon>Listeriaceae</taxon>
        <taxon>Listeria</taxon>
        <taxon>Listeria cossartiae</taxon>
    </lineage>
</organism>
<feature type="transmembrane region" description="Helical" evidence="1">
    <location>
        <begin position="7"/>
        <end position="25"/>
    </location>
</feature>
<evidence type="ECO:0000256" key="1">
    <source>
        <dbReference type="SAM" id="Phobius"/>
    </source>
</evidence>
<reference evidence="2 3" key="1">
    <citation type="submission" date="2020-03" db="EMBL/GenBank/DDBJ databases">
        <title>Soil Listeria distribution.</title>
        <authorList>
            <person name="Liao J."/>
            <person name="Wiedmann M."/>
        </authorList>
    </citation>
    <scope>NUCLEOTIDE SEQUENCE [LARGE SCALE GENOMIC DNA]</scope>
    <source>
        <strain evidence="2 3">FSL L7-0123</strain>
    </source>
</reference>
<sequence>MHNYKSNFHFLFFALIIFSPLLYFYLDNAKWEIMALGIVASITLLVFTSSEFNLIKLSKDGVELRRVIKEAEVTAQILSSKIELLLTYDMENFVNKLHNHNLGIMVTKLQTISLVMRDEKILSTELTKSIEKILSRIAEQCITEIEGFIFSYHYENFLHLNISEEQTNNELQILKDLFFEKGTYQLKSTWPTPKDIKEVFKNKDFVFEKEYKSWLQYYIDGFEAIEYLI</sequence>
<dbReference type="AlphaFoldDB" id="A0A7X0ZBP6"/>
<evidence type="ECO:0000313" key="3">
    <source>
        <dbReference type="Proteomes" id="UP000559864"/>
    </source>
</evidence>
<accession>A0A7X0ZBP6</accession>
<keyword evidence="1" id="KW-1133">Transmembrane helix</keyword>
<feature type="transmembrane region" description="Helical" evidence="1">
    <location>
        <begin position="31"/>
        <end position="49"/>
    </location>
</feature>
<dbReference type="RefSeq" id="WP_070264569.1">
    <property type="nucleotide sequence ID" value="NZ_JAARZC010000001.1"/>
</dbReference>